<dbReference type="Proteomes" id="UP000323876">
    <property type="component" value="Unassembled WGS sequence"/>
</dbReference>
<comment type="caution">
    <text evidence="1">The sequence shown here is derived from an EMBL/GenBank/DDBJ whole genome shotgun (WGS) entry which is preliminary data.</text>
</comment>
<organism evidence="1 2">
    <name type="scientific">Nocardia colli</name>
    <dbReference type="NCBI Taxonomy" id="2545717"/>
    <lineage>
        <taxon>Bacteria</taxon>
        <taxon>Bacillati</taxon>
        <taxon>Actinomycetota</taxon>
        <taxon>Actinomycetes</taxon>
        <taxon>Mycobacteriales</taxon>
        <taxon>Nocardiaceae</taxon>
        <taxon>Nocardia</taxon>
    </lineage>
</organism>
<name>A0A5N0E9R5_9NOCA</name>
<proteinExistence type="predicted"/>
<dbReference type="EMBL" id="VXLC01000021">
    <property type="protein sequence ID" value="KAA8884271.1"/>
    <property type="molecule type" value="Genomic_DNA"/>
</dbReference>
<dbReference type="OrthoDB" id="4329518at2"/>
<sequence length="62" mass="6728">MNWESASLLILAAFGCLTLALTQIGEVLAKLPPIIRAWHEVRFALRSSPSEGESEHLSPGPD</sequence>
<evidence type="ECO:0000313" key="1">
    <source>
        <dbReference type="EMBL" id="KAA8884271.1"/>
    </source>
</evidence>
<dbReference type="AlphaFoldDB" id="A0A5N0E9R5"/>
<evidence type="ECO:0000313" key="2">
    <source>
        <dbReference type="Proteomes" id="UP000323876"/>
    </source>
</evidence>
<protein>
    <submittedName>
        <fullName evidence="1">Uncharacterized protein</fullName>
    </submittedName>
</protein>
<accession>A0A5N0E9R5</accession>
<reference evidence="1 2" key="1">
    <citation type="submission" date="2019-09" db="EMBL/GenBank/DDBJ databases">
        <authorList>
            <person name="Wang X."/>
        </authorList>
    </citation>
    <scope>NUCLEOTIDE SEQUENCE [LARGE SCALE GENOMIC DNA]</scope>
    <source>
        <strain evidence="1 2">CICC 11023</strain>
    </source>
</reference>
<gene>
    <name evidence="1" type="ORF">F3087_34165</name>
</gene>
<keyword evidence="2" id="KW-1185">Reference proteome</keyword>